<dbReference type="EMBL" id="JAGDFL010000212">
    <property type="protein sequence ID" value="KAG7395330.1"/>
    <property type="molecule type" value="Genomic_DNA"/>
</dbReference>
<feature type="region of interest" description="Disordered" evidence="1">
    <location>
        <begin position="106"/>
        <end position="141"/>
    </location>
</feature>
<feature type="compositionally biased region" description="Basic and acidic residues" evidence="1">
    <location>
        <begin position="35"/>
        <end position="56"/>
    </location>
</feature>
<feature type="compositionally biased region" description="Low complexity" evidence="1">
    <location>
        <begin position="108"/>
        <end position="126"/>
    </location>
</feature>
<feature type="compositionally biased region" description="Basic and acidic residues" evidence="1">
    <location>
        <begin position="1"/>
        <end position="16"/>
    </location>
</feature>
<accession>A0A8T1WUJ3</accession>
<comment type="caution">
    <text evidence="2">The sequence shown here is derived from an EMBL/GenBank/DDBJ whole genome shotgun (WGS) entry which is preliminary data.</text>
</comment>
<dbReference type="AlphaFoldDB" id="A0A8T1WUJ3"/>
<sequence>MKERHRVEMEVERGAEARASSLGRLHQQTQAGETESLKKTNEEANKKRKTSPHETSDENDEGAMSFEDTGDVSDEAFAVTIREVEEHDDAAQVMSSRQRACELELEKTTTTQKTPAQTTPTQTTPTRRSKHKMRTKMGGMN</sequence>
<evidence type="ECO:0000313" key="2">
    <source>
        <dbReference type="EMBL" id="KAG7395330.1"/>
    </source>
</evidence>
<proteinExistence type="predicted"/>
<gene>
    <name evidence="2" type="ORF">PHYBOEH_003927</name>
</gene>
<evidence type="ECO:0000313" key="3">
    <source>
        <dbReference type="Proteomes" id="UP000693981"/>
    </source>
</evidence>
<dbReference type="Proteomes" id="UP000693981">
    <property type="component" value="Unassembled WGS sequence"/>
</dbReference>
<reference evidence="2" key="1">
    <citation type="submission" date="2021-02" db="EMBL/GenBank/DDBJ databases">
        <authorList>
            <person name="Palmer J.M."/>
        </authorList>
    </citation>
    <scope>NUCLEOTIDE SEQUENCE</scope>
    <source>
        <strain evidence="2">SCRP23</strain>
    </source>
</reference>
<keyword evidence="3" id="KW-1185">Reference proteome</keyword>
<organism evidence="2 3">
    <name type="scientific">Phytophthora boehmeriae</name>
    <dbReference type="NCBI Taxonomy" id="109152"/>
    <lineage>
        <taxon>Eukaryota</taxon>
        <taxon>Sar</taxon>
        <taxon>Stramenopiles</taxon>
        <taxon>Oomycota</taxon>
        <taxon>Peronosporomycetes</taxon>
        <taxon>Peronosporales</taxon>
        <taxon>Peronosporaceae</taxon>
        <taxon>Phytophthora</taxon>
    </lineage>
</organism>
<name>A0A8T1WUJ3_9STRA</name>
<protein>
    <submittedName>
        <fullName evidence="2">Uncharacterized protein</fullName>
    </submittedName>
</protein>
<feature type="region of interest" description="Disordered" evidence="1">
    <location>
        <begin position="1"/>
        <end position="73"/>
    </location>
</feature>
<evidence type="ECO:0000256" key="1">
    <source>
        <dbReference type="SAM" id="MobiDB-lite"/>
    </source>
</evidence>